<keyword evidence="2" id="KW-0812">Transmembrane</keyword>
<evidence type="ECO:0000256" key="1">
    <source>
        <dbReference type="SAM" id="MobiDB-lite"/>
    </source>
</evidence>
<organism evidence="3 4">
    <name type="scientific">Ajellomyces capsulatus</name>
    <name type="common">Darling's disease fungus</name>
    <name type="synonym">Histoplasma capsulatum</name>
    <dbReference type="NCBI Taxonomy" id="5037"/>
    <lineage>
        <taxon>Eukaryota</taxon>
        <taxon>Fungi</taxon>
        <taxon>Dikarya</taxon>
        <taxon>Ascomycota</taxon>
        <taxon>Pezizomycotina</taxon>
        <taxon>Eurotiomycetes</taxon>
        <taxon>Eurotiomycetidae</taxon>
        <taxon>Onygenales</taxon>
        <taxon>Ajellomycetaceae</taxon>
        <taxon>Histoplasma</taxon>
    </lineage>
</organism>
<dbReference type="AlphaFoldDB" id="A0A8H8D7S1"/>
<feature type="transmembrane region" description="Helical" evidence="2">
    <location>
        <begin position="20"/>
        <end position="40"/>
    </location>
</feature>
<protein>
    <submittedName>
        <fullName evidence="3">Uncharacterized protein</fullName>
    </submittedName>
</protein>
<keyword evidence="2" id="KW-1133">Transmembrane helix</keyword>
<proteinExistence type="predicted"/>
<name>A0A8H8D7S1_AJECA</name>
<evidence type="ECO:0000313" key="4">
    <source>
        <dbReference type="Proteomes" id="UP000670092"/>
    </source>
</evidence>
<dbReference type="VEuPathDB" id="FungiDB:I7I52_02080"/>
<sequence>MTTDKKPSLGKRLSRNNPRSIHVPMAAFGMALVLGAYCITSIRSARRNARYSSLTPTNHNESSGSGRKN</sequence>
<accession>A0A8H8D7S1</accession>
<keyword evidence="2" id="KW-0472">Membrane</keyword>
<evidence type="ECO:0000313" key="3">
    <source>
        <dbReference type="EMBL" id="KAG5303932.1"/>
    </source>
</evidence>
<evidence type="ECO:0000256" key="2">
    <source>
        <dbReference type="SAM" id="Phobius"/>
    </source>
</evidence>
<reference evidence="3 4" key="1">
    <citation type="submission" date="2021-01" db="EMBL/GenBank/DDBJ databases">
        <title>Chromosome-level genome assembly of a human fungal pathogen reveals clustering of transcriptionally co-regulated genes.</title>
        <authorList>
            <person name="Voorhies M."/>
            <person name="Cohen S."/>
            <person name="Shea T.P."/>
            <person name="Petrus S."/>
            <person name="Munoz J.F."/>
            <person name="Poplawski S."/>
            <person name="Goldman W.E."/>
            <person name="Michael T."/>
            <person name="Cuomo C.A."/>
            <person name="Sil A."/>
            <person name="Beyhan S."/>
        </authorList>
    </citation>
    <scope>NUCLEOTIDE SEQUENCE [LARGE SCALE GENOMIC DNA]</scope>
    <source>
        <strain evidence="3 4">G184AR</strain>
    </source>
</reference>
<feature type="compositionally biased region" description="Polar residues" evidence="1">
    <location>
        <begin position="50"/>
        <end position="69"/>
    </location>
</feature>
<dbReference type="OrthoDB" id="5304367at2759"/>
<feature type="region of interest" description="Disordered" evidence="1">
    <location>
        <begin position="48"/>
        <end position="69"/>
    </location>
</feature>
<dbReference type="EMBL" id="JAEVHI010000001">
    <property type="protein sequence ID" value="KAG5303932.1"/>
    <property type="molecule type" value="Genomic_DNA"/>
</dbReference>
<dbReference type="Proteomes" id="UP000670092">
    <property type="component" value="Unassembled WGS sequence"/>
</dbReference>
<gene>
    <name evidence="3" type="ORF">I7I52_02080</name>
</gene>
<comment type="caution">
    <text evidence="3">The sequence shown here is derived from an EMBL/GenBank/DDBJ whole genome shotgun (WGS) entry which is preliminary data.</text>
</comment>